<gene>
    <name evidence="3" type="ORF">ABB30_12125</name>
</gene>
<protein>
    <recommendedName>
        <fullName evidence="2">DUF4097 domain-containing protein</fullName>
    </recommendedName>
</protein>
<organism evidence="3 4">
    <name type="scientific">Stenotrophomonas ginsengisoli</name>
    <dbReference type="NCBI Taxonomy" id="336566"/>
    <lineage>
        <taxon>Bacteria</taxon>
        <taxon>Pseudomonadati</taxon>
        <taxon>Pseudomonadota</taxon>
        <taxon>Gammaproteobacteria</taxon>
        <taxon>Lysobacterales</taxon>
        <taxon>Lysobacteraceae</taxon>
        <taxon>Stenotrophomonas</taxon>
    </lineage>
</organism>
<dbReference type="Proteomes" id="UP000050956">
    <property type="component" value="Unassembled WGS sequence"/>
</dbReference>
<dbReference type="InterPro" id="IPR025164">
    <property type="entry name" value="Toastrack_DUF4097"/>
</dbReference>
<proteinExistence type="predicted"/>
<keyword evidence="4" id="KW-1185">Reference proteome</keyword>
<dbReference type="STRING" id="336566.ABB30_12125"/>
<evidence type="ECO:0000259" key="2">
    <source>
        <dbReference type="Pfam" id="PF13349"/>
    </source>
</evidence>
<evidence type="ECO:0000313" key="3">
    <source>
        <dbReference type="EMBL" id="KRG75196.1"/>
    </source>
</evidence>
<name>A0A0R0CZJ2_9GAMM</name>
<accession>A0A0R0CZJ2</accession>
<evidence type="ECO:0000313" key="4">
    <source>
        <dbReference type="Proteomes" id="UP000050956"/>
    </source>
</evidence>
<dbReference type="AlphaFoldDB" id="A0A0R0CZJ2"/>
<sequence length="305" mass="30445">MNLRRTTALAPLALLLGACSPPPAASTNVASGDGPAQCQHNDTRQLTLQLDGIKAISLEVGPDTLVLNARDGADGQLRGRACASSADQLAGLQVTQQRQGDTLVVRLENTAKRGISLGNHYAWLDLSGSIPTGIPVSLALGSGDVRLDGVAALDAKVGSGDLEASKVAGAVKLILGSGDAHINQAASLDATVGSGDIKASTVSGDVSLTIGSGDVELGQTGALAIQALGSGDVSADQVNGDVRIGSVGSGDITLERVSGSVQAQTIASGSLTVNQAGGDLRVSTLGSGDVQHRNIAGTVQLPRNP</sequence>
<reference evidence="3 4" key="1">
    <citation type="submission" date="2015-05" db="EMBL/GenBank/DDBJ databases">
        <title>Genome sequencing and analysis of members of genus Stenotrophomonas.</title>
        <authorList>
            <person name="Patil P.P."/>
            <person name="Midha S."/>
            <person name="Patil P.B."/>
        </authorList>
    </citation>
    <scope>NUCLEOTIDE SEQUENCE [LARGE SCALE GENOMIC DNA]</scope>
    <source>
        <strain evidence="3 4">DSM 24757</strain>
    </source>
</reference>
<feature type="signal peptide" evidence="1">
    <location>
        <begin position="1"/>
        <end position="24"/>
    </location>
</feature>
<dbReference type="OrthoDB" id="5944342at2"/>
<evidence type="ECO:0000256" key="1">
    <source>
        <dbReference type="SAM" id="SignalP"/>
    </source>
</evidence>
<dbReference type="PATRIC" id="fig|336566.3.peg.1927"/>
<dbReference type="RefSeq" id="WP_057638574.1">
    <property type="nucleotide sequence ID" value="NZ_LDJM01000032.1"/>
</dbReference>
<dbReference type="EMBL" id="LDJM01000032">
    <property type="protein sequence ID" value="KRG75196.1"/>
    <property type="molecule type" value="Genomic_DNA"/>
</dbReference>
<dbReference type="Pfam" id="PF13349">
    <property type="entry name" value="DUF4097"/>
    <property type="match status" value="1"/>
</dbReference>
<comment type="caution">
    <text evidence="3">The sequence shown here is derived from an EMBL/GenBank/DDBJ whole genome shotgun (WGS) entry which is preliminary data.</text>
</comment>
<feature type="chain" id="PRO_5006394839" description="DUF4097 domain-containing protein" evidence="1">
    <location>
        <begin position="25"/>
        <end position="305"/>
    </location>
</feature>
<feature type="domain" description="DUF4097" evidence="2">
    <location>
        <begin position="137"/>
        <end position="234"/>
    </location>
</feature>
<dbReference type="PROSITE" id="PS51257">
    <property type="entry name" value="PROKAR_LIPOPROTEIN"/>
    <property type="match status" value="1"/>
</dbReference>
<dbReference type="Gene3D" id="2.160.20.120">
    <property type="match status" value="1"/>
</dbReference>
<keyword evidence="1" id="KW-0732">Signal</keyword>